<sequence length="169" mass="19118">MTKYVPLALPKSRTLTRKRHHLPNEILVPILHNLWSEQDSLRLRTLASAVLVCRSWAPAASELLWMDPGPQSIRRLERFAITNEFSKARFFAPRQLGQAMRCLELLDAFGRRWVHSRMMAALAETTSLFSRLLSVQTTGAAASLLWVYALFRAALCMVAVKRIGSEAPT</sequence>
<dbReference type="EMBL" id="KZ996787">
    <property type="protein sequence ID" value="RKO88334.1"/>
    <property type="molecule type" value="Genomic_DNA"/>
</dbReference>
<dbReference type="Proteomes" id="UP000269721">
    <property type="component" value="Unassembled WGS sequence"/>
</dbReference>
<dbReference type="AlphaFoldDB" id="A0A4P9W7J2"/>
<proteinExistence type="predicted"/>
<keyword evidence="3" id="KW-1185">Reference proteome</keyword>
<evidence type="ECO:0000259" key="1">
    <source>
        <dbReference type="Pfam" id="PF12937"/>
    </source>
</evidence>
<gene>
    <name evidence="2" type="ORF">BDK51DRAFT_39410</name>
</gene>
<name>A0A4P9W7J2_9FUNG</name>
<organism evidence="2 3">
    <name type="scientific">Blyttiomyces helicus</name>
    <dbReference type="NCBI Taxonomy" id="388810"/>
    <lineage>
        <taxon>Eukaryota</taxon>
        <taxon>Fungi</taxon>
        <taxon>Fungi incertae sedis</taxon>
        <taxon>Chytridiomycota</taxon>
        <taxon>Chytridiomycota incertae sedis</taxon>
        <taxon>Chytridiomycetes</taxon>
        <taxon>Chytridiomycetes incertae sedis</taxon>
        <taxon>Blyttiomyces</taxon>
    </lineage>
</organism>
<evidence type="ECO:0000313" key="3">
    <source>
        <dbReference type="Proteomes" id="UP000269721"/>
    </source>
</evidence>
<accession>A0A4P9W7J2</accession>
<feature type="domain" description="F-box" evidence="1">
    <location>
        <begin position="21"/>
        <end position="66"/>
    </location>
</feature>
<protein>
    <recommendedName>
        <fullName evidence="1">F-box domain-containing protein</fullName>
    </recommendedName>
</protein>
<dbReference type="Pfam" id="PF12937">
    <property type="entry name" value="F-box-like"/>
    <property type="match status" value="1"/>
</dbReference>
<reference evidence="3" key="1">
    <citation type="journal article" date="2018" name="Nat. Microbiol.">
        <title>Leveraging single-cell genomics to expand the fungal tree of life.</title>
        <authorList>
            <person name="Ahrendt S.R."/>
            <person name="Quandt C.A."/>
            <person name="Ciobanu D."/>
            <person name="Clum A."/>
            <person name="Salamov A."/>
            <person name="Andreopoulos B."/>
            <person name="Cheng J.F."/>
            <person name="Woyke T."/>
            <person name="Pelin A."/>
            <person name="Henrissat B."/>
            <person name="Reynolds N.K."/>
            <person name="Benny G.L."/>
            <person name="Smith M.E."/>
            <person name="James T.Y."/>
            <person name="Grigoriev I.V."/>
        </authorList>
    </citation>
    <scope>NUCLEOTIDE SEQUENCE [LARGE SCALE GENOMIC DNA]</scope>
</reference>
<dbReference type="InterPro" id="IPR001810">
    <property type="entry name" value="F-box_dom"/>
</dbReference>
<evidence type="ECO:0000313" key="2">
    <source>
        <dbReference type="EMBL" id="RKO88334.1"/>
    </source>
</evidence>